<dbReference type="CDD" id="cd11539">
    <property type="entry name" value="NTP-PPase_u2"/>
    <property type="match status" value="1"/>
</dbReference>
<dbReference type="EMBL" id="BK014753">
    <property type="protein sequence ID" value="DAD74138.1"/>
    <property type="molecule type" value="Genomic_DNA"/>
</dbReference>
<keyword evidence="1" id="KW-0472">Membrane</keyword>
<name>A0A8S5LW53_9CAUD</name>
<proteinExistence type="predicted"/>
<evidence type="ECO:0000313" key="2">
    <source>
        <dbReference type="EMBL" id="DAD74138.1"/>
    </source>
</evidence>
<accession>A0A8S5LW53</accession>
<keyword evidence="1" id="KW-0812">Transmembrane</keyword>
<keyword evidence="1" id="KW-1133">Transmembrane helix</keyword>
<dbReference type="SUPFAM" id="SSF101386">
    <property type="entry name" value="all-alpha NTP pyrophosphatases"/>
    <property type="match status" value="1"/>
</dbReference>
<reference evidence="2" key="1">
    <citation type="journal article" date="2021" name="Proc. Natl. Acad. Sci. U.S.A.">
        <title>A Catalog of Tens of Thousands of Viruses from Human Metagenomes Reveals Hidden Associations with Chronic Diseases.</title>
        <authorList>
            <person name="Tisza M.J."/>
            <person name="Buck C.B."/>
        </authorList>
    </citation>
    <scope>NUCLEOTIDE SEQUENCE</scope>
    <source>
        <strain evidence="2">CtplG2</strain>
    </source>
</reference>
<sequence length="123" mass="14513">MTFNDFIEILIYVLAIAVVITNVYFLIKDYRLRLGERAILKRYGITEQVAKLKEECRELIEASDGYINGTDSKAHFLEEIADVLVMIEQMIMHFNAQDKVDEIKRFKVKRQLGRIEREENDKK</sequence>
<protein>
    <submittedName>
        <fullName evidence="2">Nucleoside triphosphate pyrophosphohydrolase</fullName>
    </submittedName>
</protein>
<feature type="transmembrane region" description="Helical" evidence="1">
    <location>
        <begin position="6"/>
        <end position="27"/>
    </location>
</feature>
<evidence type="ECO:0000256" key="1">
    <source>
        <dbReference type="SAM" id="Phobius"/>
    </source>
</evidence>
<organism evidence="2">
    <name type="scientific">Myoviridae sp. ctplG2</name>
    <dbReference type="NCBI Taxonomy" id="2826700"/>
    <lineage>
        <taxon>Viruses</taxon>
        <taxon>Duplodnaviria</taxon>
        <taxon>Heunggongvirae</taxon>
        <taxon>Uroviricota</taxon>
        <taxon>Caudoviricetes</taxon>
    </lineage>
</organism>